<organism evidence="2 3">
    <name type="scientific">Paenibacillus alvei</name>
    <name type="common">Bacillus alvei</name>
    <dbReference type="NCBI Taxonomy" id="44250"/>
    <lineage>
        <taxon>Bacteria</taxon>
        <taxon>Bacillati</taxon>
        <taxon>Bacillota</taxon>
        <taxon>Bacilli</taxon>
        <taxon>Bacillales</taxon>
        <taxon>Paenibacillaceae</taxon>
        <taxon>Paenibacillus</taxon>
    </lineage>
</organism>
<reference evidence="3" key="1">
    <citation type="submission" date="2018-08" db="EMBL/GenBank/DDBJ databases">
        <authorList>
            <person name="Chevrot R."/>
        </authorList>
    </citation>
    <scope>NUCLEOTIDE SEQUENCE [LARGE SCALE GENOMIC DNA]</scope>
</reference>
<dbReference type="EMBL" id="LS992241">
    <property type="protein sequence ID" value="SYX84174.1"/>
    <property type="molecule type" value="Genomic_DNA"/>
</dbReference>
<name>A0A383RCE6_PAEAL</name>
<proteinExistence type="predicted"/>
<evidence type="ECO:0000256" key="1">
    <source>
        <dbReference type="SAM" id="MobiDB-lite"/>
    </source>
</evidence>
<feature type="region of interest" description="Disordered" evidence="1">
    <location>
        <begin position="1"/>
        <end position="28"/>
    </location>
</feature>
<accession>A0A383RCE6</accession>
<gene>
    <name evidence="2" type="ORF">PBLR_12597</name>
</gene>
<evidence type="ECO:0000313" key="2">
    <source>
        <dbReference type="EMBL" id="SYX84174.1"/>
    </source>
</evidence>
<evidence type="ECO:0000313" key="3">
    <source>
        <dbReference type="Proteomes" id="UP000304148"/>
    </source>
</evidence>
<dbReference type="AlphaFoldDB" id="A0A383RCE6"/>
<protein>
    <submittedName>
        <fullName evidence="2">Uncharacterized protein</fullName>
    </submittedName>
</protein>
<sequence length="65" mass="7591">MSHTCHEITDFNESALYAPTEENPGATRAARERIEKELGVQYRSGYEHIESARSKRAYSQRYRQN</sequence>
<dbReference type="Proteomes" id="UP000304148">
    <property type="component" value="Chromosome"/>
</dbReference>